<feature type="coiled-coil region" evidence="8">
    <location>
        <begin position="550"/>
        <end position="584"/>
    </location>
</feature>
<name>A0ABD3PV29_9STRA</name>
<evidence type="ECO:0000256" key="2">
    <source>
        <dbReference type="ARBA" id="ARBA00022741"/>
    </source>
</evidence>
<evidence type="ECO:0000256" key="6">
    <source>
        <dbReference type="PROSITE-ProRule" id="PRU00283"/>
    </source>
</evidence>
<evidence type="ECO:0000256" key="7">
    <source>
        <dbReference type="RuleBase" id="RU000394"/>
    </source>
</evidence>
<dbReference type="Gene3D" id="3.40.850.10">
    <property type="entry name" value="Kinesin motor domain"/>
    <property type="match status" value="1"/>
</dbReference>
<keyword evidence="3 6" id="KW-0067">ATP-binding</keyword>
<dbReference type="GO" id="GO:0005874">
    <property type="term" value="C:microtubule"/>
    <property type="evidence" value="ECO:0007669"/>
    <property type="project" value="UniProtKB-KW"/>
</dbReference>
<dbReference type="SUPFAM" id="SSF52540">
    <property type="entry name" value="P-loop containing nucleoside triphosphate hydrolases"/>
    <property type="match status" value="1"/>
</dbReference>
<evidence type="ECO:0000256" key="9">
    <source>
        <dbReference type="SAM" id="MobiDB-lite"/>
    </source>
</evidence>
<dbReference type="CDD" id="cd01367">
    <property type="entry name" value="KISc_KIF2_like"/>
    <property type="match status" value="1"/>
</dbReference>
<dbReference type="GO" id="GO:0003774">
    <property type="term" value="F:cytoskeletal motor activity"/>
    <property type="evidence" value="ECO:0007669"/>
    <property type="project" value="UniProtKB-UniRule"/>
</dbReference>
<dbReference type="InterPro" id="IPR027640">
    <property type="entry name" value="Kinesin-like_fam"/>
</dbReference>
<dbReference type="PROSITE" id="PS00411">
    <property type="entry name" value="KINESIN_MOTOR_1"/>
    <property type="match status" value="1"/>
</dbReference>
<proteinExistence type="inferred from homology"/>
<evidence type="ECO:0000256" key="8">
    <source>
        <dbReference type="SAM" id="Coils"/>
    </source>
</evidence>
<accession>A0ABD3PV29</accession>
<protein>
    <recommendedName>
        <fullName evidence="7">Kinesin-like protein</fullName>
    </recommendedName>
</protein>
<evidence type="ECO:0000313" key="11">
    <source>
        <dbReference type="EMBL" id="KAL3791617.1"/>
    </source>
</evidence>
<reference evidence="11 12" key="1">
    <citation type="journal article" date="2020" name="G3 (Bethesda)">
        <title>Improved Reference Genome for Cyclotella cryptica CCMP332, a Model for Cell Wall Morphogenesis, Salinity Adaptation, and Lipid Production in Diatoms (Bacillariophyta).</title>
        <authorList>
            <person name="Roberts W.R."/>
            <person name="Downey K.M."/>
            <person name="Ruck E.C."/>
            <person name="Traller J.C."/>
            <person name="Alverson A.J."/>
        </authorList>
    </citation>
    <scope>NUCLEOTIDE SEQUENCE [LARGE SCALE GENOMIC DNA]</scope>
    <source>
        <strain evidence="11 12">CCMP332</strain>
    </source>
</reference>
<feature type="region of interest" description="Disordered" evidence="9">
    <location>
        <begin position="430"/>
        <end position="468"/>
    </location>
</feature>
<evidence type="ECO:0000259" key="10">
    <source>
        <dbReference type="PROSITE" id="PS50067"/>
    </source>
</evidence>
<organism evidence="11 12">
    <name type="scientific">Cyclotella cryptica</name>
    <dbReference type="NCBI Taxonomy" id="29204"/>
    <lineage>
        <taxon>Eukaryota</taxon>
        <taxon>Sar</taxon>
        <taxon>Stramenopiles</taxon>
        <taxon>Ochrophyta</taxon>
        <taxon>Bacillariophyta</taxon>
        <taxon>Coscinodiscophyceae</taxon>
        <taxon>Thalassiosirophycidae</taxon>
        <taxon>Stephanodiscales</taxon>
        <taxon>Stephanodiscaceae</taxon>
        <taxon>Cyclotella</taxon>
    </lineage>
</organism>
<comment type="similarity">
    <text evidence="5">Belongs to the TRAFAC class myosin-kinesin ATPase superfamily. Kinesin family. KIN-13 subfamily.</text>
</comment>
<evidence type="ECO:0000256" key="3">
    <source>
        <dbReference type="ARBA" id="ARBA00022840"/>
    </source>
</evidence>
<evidence type="ECO:0000256" key="4">
    <source>
        <dbReference type="ARBA" id="ARBA00023175"/>
    </source>
</evidence>
<dbReference type="SMART" id="SM00129">
    <property type="entry name" value="KISc"/>
    <property type="match status" value="1"/>
</dbReference>
<dbReference type="FunFam" id="3.40.850.10:FF:000012">
    <property type="entry name" value="Kinesin-like protein"/>
    <property type="match status" value="1"/>
</dbReference>
<keyword evidence="12" id="KW-1185">Reference proteome</keyword>
<dbReference type="PRINTS" id="PR00380">
    <property type="entry name" value="KINESINHEAVY"/>
</dbReference>
<keyword evidence="2 6" id="KW-0547">Nucleotide-binding</keyword>
<evidence type="ECO:0000313" key="12">
    <source>
        <dbReference type="Proteomes" id="UP001516023"/>
    </source>
</evidence>
<dbReference type="EMBL" id="JABMIG020000112">
    <property type="protein sequence ID" value="KAL3791617.1"/>
    <property type="molecule type" value="Genomic_DNA"/>
</dbReference>
<dbReference type="PROSITE" id="PS50067">
    <property type="entry name" value="KINESIN_MOTOR_2"/>
    <property type="match status" value="1"/>
</dbReference>
<keyword evidence="8" id="KW-0175">Coiled coil</keyword>
<dbReference type="AlphaFoldDB" id="A0ABD3PV29"/>
<dbReference type="PANTHER" id="PTHR47971:SF20">
    <property type="entry name" value="KINESIN-LIKE PROTEIN KIF24"/>
    <property type="match status" value="1"/>
</dbReference>
<keyword evidence="4 6" id="KW-0505">Motor protein</keyword>
<dbReference type="GO" id="GO:0005524">
    <property type="term" value="F:ATP binding"/>
    <property type="evidence" value="ECO:0007669"/>
    <property type="project" value="UniProtKB-UniRule"/>
</dbReference>
<dbReference type="Proteomes" id="UP001516023">
    <property type="component" value="Unassembled WGS sequence"/>
</dbReference>
<dbReference type="InterPro" id="IPR001752">
    <property type="entry name" value="Kinesin_motor_dom"/>
</dbReference>
<keyword evidence="1 7" id="KW-0493">Microtubule</keyword>
<dbReference type="InterPro" id="IPR027417">
    <property type="entry name" value="P-loop_NTPase"/>
</dbReference>
<comment type="caution">
    <text evidence="11">The sequence shown here is derived from an EMBL/GenBank/DDBJ whole genome shotgun (WGS) entry which is preliminary data.</text>
</comment>
<dbReference type="Pfam" id="PF00225">
    <property type="entry name" value="Kinesin"/>
    <property type="match status" value="1"/>
</dbReference>
<evidence type="ECO:0000256" key="1">
    <source>
        <dbReference type="ARBA" id="ARBA00022701"/>
    </source>
</evidence>
<feature type="domain" description="Kinesin motor" evidence="10">
    <location>
        <begin position="84"/>
        <end position="426"/>
    </location>
</feature>
<gene>
    <name evidence="11" type="ORF">HJC23_012207</name>
</gene>
<sequence length="590" mass="66872">MVRKSISATDQTRLRIEKMEADREERRRRQEAMRIERAAEEKRNVAQVNPGDVDFIGLVRQWREEHSGLARSHTEGSGGLSEDKICVCVRKRPLNEKERKKRDHDAVTCLHPTATVHSAKLRVDGISKYLDHHSFRFDHAFDEETTTEEVYRCTAKPLVDWVCGGRGARATVFAYGQTGSGKTYTMGRIQQMVAADNALSAHPIFTCADDIFETLSDNTLFGDEGCSLENATCSIAIFEIYGGRIQDLLNNRNRLKVLEDGKGEVIISGLEEFEATNPKQFLAMIEKGHTNRTTHATEANDVSSRSHAICQILFRDKNNGKLKGKLSLVDLAGSERGNDTKSHNRQRRTESAEINTSLLALKECIRAIDGKSQHVPYRQSKLTLILKDCFVSRNAKTAMIATLSPGSSSSDHTLNTLRYADRIKENVVGDDFGKETCPKKSPMNRGQTNKSPLKNVSNNPPPTKANDRFDEYDELDQILDGDDDNDGNDTDDEAYRREEFSETVQNLYEEQERLLNLHMNIIHENAELLMEENKLLSSVQGDDYDVDEYAMRLSEIVDRKTEMVENLRERLLSFQGQLKKEEELSKKHSH</sequence>
<dbReference type="InterPro" id="IPR019821">
    <property type="entry name" value="Kinesin_motor_CS"/>
</dbReference>
<dbReference type="PANTHER" id="PTHR47971">
    <property type="entry name" value="KINESIN-RELATED PROTEIN 6"/>
    <property type="match status" value="1"/>
</dbReference>
<dbReference type="InterPro" id="IPR036961">
    <property type="entry name" value="Kinesin_motor_dom_sf"/>
</dbReference>
<feature type="binding site" evidence="6">
    <location>
        <begin position="176"/>
        <end position="183"/>
    </location>
    <ligand>
        <name>ATP</name>
        <dbReference type="ChEBI" id="CHEBI:30616"/>
    </ligand>
</feature>
<evidence type="ECO:0000256" key="5">
    <source>
        <dbReference type="ARBA" id="ARBA00061030"/>
    </source>
</evidence>
<feature type="compositionally biased region" description="Polar residues" evidence="9">
    <location>
        <begin position="444"/>
        <end position="458"/>
    </location>
</feature>